<dbReference type="EMBL" id="JAEDAH010000058">
    <property type="protein sequence ID" value="MCA6064242.1"/>
    <property type="molecule type" value="Genomic_DNA"/>
</dbReference>
<name>A0ABS7ZRK7_9GAMM</name>
<feature type="chain" id="PRO_5046740209" evidence="1">
    <location>
        <begin position="21"/>
        <end position="268"/>
    </location>
</feature>
<keyword evidence="1" id="KW-0732">Signal</keyword>
<evidence type="ECO:0000313" key="2">
    <source>
        <dbReference type="EMBL" id="MCA6064242.1"/>
    </source>
</evidence>
<evidence type="ECO:0000313" key="3">
    <source>
        <dbReference type="Proteomes" id="UP000714380"/>
    </source>
</evidence>
<dbReference type="Pfam" id="PF04748">
    <property type="entry name" value="Polysacc_deac_2"/>
    <property type="match status" value="1"/>
</dbReference>
<evidence type="ECO:0000256" key="1">
    <source>
        <dbReference type="SAM" id="SignalP"/>
    </source>
</evidence>
<dbReference type="InterPro" id="IPR011330">
    <property type="entry name" value="Glyco_hydro/deAcase_b/a-brl"/>
</dbReference>
<reference evidence="2 3" key="1">
    <citation type="submission" date="2020-12" db="EMBL/GenBank/DDBJ databases">
        <title>Novel Thalassolituus-related marine hydrocarbonoclastic bacteria mediated algae-derived hydrocarbons mineralization in twilight zone of the northern South China Sea.</title>
        <authorList>
            <person name="Dong C."/>
        </authorList>
    </citation>
    <scope>NUCLEOTIDE SEQUENCE [LARGE SCALE GENOMIC DNA]</scope>
    <source>
        <strain evidence="2 3">IMCC1826</strain>
    </source>
</reference>
<dbReference type="InterPro" id="IPR006837">
    <property type="entry name" value="Divergent_DAC"/>
</dbReference>
<dbReference type="PANTHER" id="PTHR30105:SF2">
    <property type="entry name" value="DIVERGENT POLYSACCHARIDE DEACETYLASE SUPERFAMILY"/>
    <property type="match status" value="1"/>
</dbReference>
<accession>A0ABS7ZRK7</accession>
<proteinExistence type="predicted"/>
<keyword evidence="3" id="KW-1185">Reference proteome</keyword>
<dbReference type="CDD" id="cd10936">
    <property type="entry name" value="CE4_DAC2"/>
    <property type="match status" value="1"/>
</dbReference>
<dbReference type="RefSeq" id="WP_225675019.1">
    <property type="nucleotide sequence ID" value="NZ_JAEDAH010000058.1"/>
</dbReference>
<dbReference type="PANTHER" id="PTHR30105">
    <property type="entry name" value="UNCHARACTERIZED YIBQ-RELATED"/>
    <property type="match status" value="1"/>
</dbReference>
<dbReference type="Gene3D" id="3.20.20.370">
    <property type="entry name" value="Glycoside hydrolase/deacetylase"/>
    <property type="match status" value="1"/>
</dbReference>
<protein>
    <submittedName>
        <fullName evidence="2">Divergent polysaccharide deacetylase family protein</fullName>
    </submittedName>
</protein>
<dbReference type="Proteomes" id="UP000714380">
    <property type="component" value="Unassembled WGS sequence"/>
</dbReference>
<gene>
    <name evidence="2" type="ORF">I9W95_11555</name>
</gene>
<organism evidence="2 3">
    <name type="scientific">Thalassolituus marinus</name>
    <dbReference type="NCBI Taxonomy" id="671053"/>
    <lineage>
        <taxon>Bacteria</taxon>
        <taxon>Pseudomonadati</taxon>
        <taxon>Pseudomonadota</taxon>
        <taxon>Gammaproteobacteria</taxon>
        <taxon>Oceanospirillales</taxon>
        <taxon>Oceanospirillaceae</taxon>
        <taxon>Thalassolituus</taxon>
    </lineage>
</organism>
<feature type="signal peptide" evidence="1">
    <location>
        <begin position="1"/>
        <end position="20"/>
    </location>
</feature>
<sequence length="268" mass="29396">MILRAFICLLALLPAGSLLAQPAQLLLIIDDIGYNRALGERALALPAPVNLAFLPHTPFSARLAQQAWQDGHGIMLHAPMENDQGTNLGPGAMLATMDQQTLQATLKENLSAIPHVQGLNNHTGSLLTQNADAMSWVMEVAREQKLFFIDSLTSPASVALQQAEALGIPTLARDVFLDNDTSAGALKKQYEHALTLARRRGYAVLIGHPYAQTLEFLEQELPALAQQNIELKRVDHFFQQRLWSVMTSVQPAPSRYLLNLSQPQAAPR</sequence>
<dbReference type="SUPFAM" id="SSF88713">
    <property type="entry name" value="Glycoside hydrolase/deacetylase"/>
    <property type="match status" value="1"/>
</dbReference>
<comment type="caution">
    <text evidence="2">The sequence shown here is derived from an EMBL/GenBank/DDBJ whole genome shotgun (WGS) entry which is preliminary data.</text>
</comment>